<sequence>MITSQWSVGTLGHQVGTASSQWSVGTLGHQAGTATGQWSAGILAHQAGTATGQWSFVTFGHQADTATARQIVPWSANQPEIILNADQPGANIGNKLDITRKLISRLVRRELIGTVARHGKLKAT</sequence>
<comment type="caution">
    <text evidence="1">The sequence shown here is derived from an EMBL/GenBank/DDBJ whole genome shotgun (WGS) entry which is preliminary data.</text>
</comment>
<accession>A0AAV4EXS9</accession>
<proteinExistence type="predicted"/>
<organism evidence="1 2">
    <name type="scientific">Elysia marginata</name>
    <dbReference type="NCBI Taxonomy" id="1093978"/>
    <lineage>
        <taxon>Eukaryota</taxon>
        <taxon>Metazoa</taxon>
        <taxon>Spiralia</taxon>
        <taxon>Lophotrochozoa</taxon>
        <taxon>Mollusca</taxon>
        <taxon>Gastropoda</taxon>
        <taxon>Heterobranchia</taxon>
        <taxon>Euthyneura</taxon>
        <taxon>Panpulmonata</taxon>
        <taxon>Sacoglossa</taxon>
        <taxon>Placobranchoidea</taxon>
        <taxon>Plakobranchidae</taxon>
        <taxon>Elysia</taxon>
    </lineage>
</organism>
<protein>
    <submittedName>
        <fullName evidence="1">Uncharacterized protein</fullName>
    </submittedName>
</protein>
<evidence type="ECO:0000313" key="1">
    <source>
        <dbReference type="EMBL" id="GFR65863.1"/>
    </source>
</evidence>
<dbReference type="AlphaFoldDB" id="A0AAV4EXS9"/>
<dbReference type="Proteomes" id="UP000762676">
    <property type="component" value="Unassembled WGS sequence"/>
</dbReference>
<dbReference type="EMBL" id="BMAT01003986">
    <property type="protein sequence ID" value="GFR65863.1"/>
    <property type="molecule type" value="Genomic_DNA"/>
</dbReference>
<evidence type="ECO:0000313" key="2">
    <source>
        <dbReference type="Proteomes" id="UP000762676"/>
    </source>
</evidence>
<name>A0AAV4EXS9_9GAST</name>
<keyword evidence="2" id="KW-1185">Reference proteome</keyword>
<reference evidence="1 2" key="1">
    <citation type="journal article" date="2021" name="Elife">
        <title>Chloroplast acquisition without the gene transfer in kleptoplastic sea slugs, Plakobranchus ocellatus.</title>
        <authorList>
            <person name="Maeda T."/>
            <person name="Takahashi S."/>
            <person name="Yoshida T."/>
            <person name="Shimamura S."/>
            <person name="Takaki Y."/>
            <person name="Nagai Y."/>
            <person name="Toyoda A."/>
            <person name="Suzuki Y."/>
            <person name="Arimoto A."/>
            <person name="Ishii H."/>
            <person name="Satoh N."/>
            <person name="Nishiyama T."/>
            <person name="Hasebe M."/>
            <person name="Maruyama T."/>
            <person name="Minagawa J."/>
            <person name="Obokata J."/>
            <person name="Shigenobu S."/>
        </authorList>
    </citation>
    <scope>NUCLEOTIDE SEQUENCE [LARGE SCALE GENOMIC DNA]</scope>
</reference>
<gene>
    <name evidence="1" type="ORF">ElyMa_001956500</name>
</gene>